<dbReference type="PANTHER" id="PTHR43060:SF15">
    <property type="entry name" value="3-HYDROXYISOBUTYRATE DEHYDROGENASE-LIKE 1, MITOCHONDRIAL-RELATED"/>
    <property type="match status" value="1"/>
</dbReference>
<keyword evidence="1" id="KW-0560">Oxidoreductase</keyword>
<name>A0A2W5KK20_ANCNO</name>
<dbReference type="GO" id="GO:0051287">
    <property type="term" value="F:NAD binding"/>
    <property type="evidence" value="ECO:0007669"/>
    <property type="project" value="InterPro"/>
</dbReference>
<dbReference type="InterPro" id="IPR029154">
    <property type="entry name" value="HIBADH-like_NADP-bd"/>
</dbReference>
<dbReference type="InterPro" id="IPR006115">
    <property type="entry name" value="6PGDH_NADP-bd"/>
</dbReference>
<accession>A0A2W5KK20</accession>
<evidence type="ECO:0000256" key="2">
    <source>
        <dbReference type="ARBA" id="ARBA00023027"/>
    </source>
</evidence>
<organism evidence="6 7">
    <name type="scientific">Ancylobacter novellus</name>
    <name type="common">Thiobacillus novellus</name>
    <dbReference type="NCBI Taxonomy" id="921"/>
    <lineage>
        <taxon>Bacteria</taxon>
        <taxon>Pseudomonadati</taxon>
        <taxon>Pseudomonadota</taxon>
        <taxon>Alphaproteobacteria</taxon>
        <taxon>Hyphomicrobiales</taxon>
        <taxon>Xanthobacteraceae</taxon>
        <taxon>Ancylobacter</taxon>
    </lineage>
</organism>
<proteinExistence type="predicted"/>
<sequence>MTPAPLRVAVLGVGLMGAPMARRLLGAGFAVTVWNRTRAKAEPLADVGATVAETAVEAVEGAAIVVTMLADGPAVADALFGSGRAAEALAPGALVIDMSSIPPATARDHAQRLAAHGRRHLDAPVSGGVRGAEAGSLAIMAGGDEADFADAARVFAALGRATRVGPSGAGQVAKLANQVIVGVTIGAVAEALLLAAAGGADPAAVREAIRGGFAESRILEEHGRRMLERDFRPGGTVSTQIKDLQTALEAAAEGGVTLPLTRDARDRYLFLRDAMGGGGYDHAALLLQLEEAGGARVGEGEDVLPV</sequence>
<keyword evidence="2" id="KW-0520">NAD</keyword>
<dbReference type="AlphaFoldDB" id="A0A2W5KK20"/>
<evidence type="ECO:0000256" key="3">
    <source>
        <dbReference type="PIRSR" id="PIRSR000103-1"/>
    </source>
</evidence>
<protein>
    <submittedName>
        <fullName evidence="6">2-hydroxy-3-oxopropionate reductase</fullName>
    </submittedName>
</protein>
<dbReference type="InterPro" id="IPR008927">
    <property type="entry name" value="6-PGluconate_DH-like_C_sf"/>
</dbReference>
<dbReference type="GO" id="GO:0050661">
    <property type="term" value="F:NADP binding"/>
    <property type="evidence" value="ECO:0007669"/>
    <property type="project" value="InterPro"/>
</dbReference>
<reference evidence="6 7" key="1">
    <citation type="submission" date="2017-08" db="EMBL/GenBank/DDBJ databases">
        <title>Infants hospitalized years apart are colonized by the same room-sourced microbial strains.</title>
        <authorList>
            <person name="Brooks B."/>
            <person name="Olm M.R."/>
            <person name="Firek B.A."/>
            <person name="Baker R."/>
            <person name="Thomas B.C."/>
            <person name="Morowitz M.J."/>
            <person name="Banfield J.F."/>
        </authorList>
    </citation>
    <scope>NUCLEOTIDE SEQUENCE [LARGE SCALE GENOMIC DNA]</scope>
    <source>
        <strain evidence="6">S2_005_003_R2_43</strain>
    </source>
</reference>
<dbReference type="SUPFAM" id="SSF51735">
    <property type="entry name" value="NAD(P)-binding Rossmann-fold domains"/>
    <property type="match status" value="1"/>
</dbReference>
<dbReference type="Gene3D" id="1.10.1040.10">
    <property type="entry name" value="N-(1-d-carboxylethyl)-l-norvaline Dehydrogenase, domain 2"/>
    <property type="match status" value="1"/>
</dbReference>
<gene>
    <name evidence="6" type="ORF">DI565_08125</name>
</gene>
<feature type="active site" evidence="3">
    <location>
        <position position="174"/>
    </location>
</feature>
<dbReference type="InterPro" id="IPR015815">
    <property type="entry name" value="HIBADH-related"/>
</dbReference>
<dbReference type="Proteomes" id="UP000249577">
    <property type="component" value="Unassembled WGS sequence"/>
</dbReference>
<feature type="domain" description="6-phosphogluconate dehydrogenase NADP-binding" evidence="4">
    <location>
        <begin position="8"/>
        <end position="162"/>
    </location>
</feature>
<evidence type="ECO:0000259" key="5">
    <source>
        <dbReference type="Pfam" id="PF14833"/>
    </source>
</evidence>
<dbReference type="PIRSF" id="PIRSF000103">
    <property type="entry name" value="HIBADH"/>
    <property type="match status" value="1"/>
</dbReference>
<dbReference type="Gene3D" id="3.40.50.720">
    <property type="entry name" value="NAD(P)-binding Rossmann-like Domain"/>
    <property type="match status" value="1"/>
</dbReference>
<dbReference type="EMBL" id="QFPN01000004">
    <property type="protein sequence ID" value="PZQ15798.1"/>
    <property type="molecule type" value="Genomic_DNA"/>
</dbReference>
<dbReference type="Pfam" id="PF14833">
    <property type="entry name" value="NAD_binding_11"/>
    <property type="match status" value="1"/>
</dbReference>
<evidence type="ECO:0000313" key="6">
    <source>
        <dbReference type="EMBL" id="PZQ15798.1"/>
    </source>
</evidence>
<dbReference type="InterPro" id="IPR036291">
    <property type="entry name" value="NAD(P)-bd_dom_sf"/>
</dbReference>
<feature type="domain" description="3-hydroxyisobutyrate dehydrogenase-like NAD-binding" evidence="5">
    <location>
        <begin position="168"/>
        <end position="286"/>
    </location>
</feature>
<evidence type="ECO:0000256" key="1">
    <source>
        <dbReference type="ARBA" id="ARBA00023002"/>
    </source>
</evidence>
<evidence type="ECO:0000313" key="7">
    <source>
        <dbReference type="Proteomes" id="UP000249577"/>
    </source>
</evidence>
<dbReference type="PANTHER" id="PTHR43060">
    <property type="entry name" value="3-HYDROXYISOBUTYRATE DEHYDROGENASE-LIKE 1, MITOCHONDRIAL-RELATED"/>
    <property type="match status" value="1"/>
</dbReference>
<dbReference type="Pfam" id="PF03446">
    <property type="entry name" value="NAD_binding_2"/>
    <property type="match status" value="1"/>
</dbReference>
<comment type="caution">
    <text evidence="6">The sequence shown here is derived from an EMBL/GenBank/DDBJ whole genome shotgun (WGS) entry which is preliminary data.</text>
</comment>
<dbReference type="GO" id="GO:0016491">
    <property type="term" value="F:oxidoreductase activity"/>
    <property type="evidence" value="ECO:0007669"/>
    <property type="project" value="UniProtKB-KW"/>
</dbReference>
<dbReference type="SUPFAM" id="SSF48179">
    <property type="entry name" value="6-phosphogluconate dehydrogenase C-terminal domain-like"/>
    <property type="match status" value="1"/>
</dbReference>
<dbReference type="InterPro" id="IPR013328">
    <property type="entry name" value="6PGD_dom2"/>
</dbReference>
<evidence type="ECO:0000259" key="4">
    <source>
        <dbReference type="Pfam" id="PF03446"/>
    </source>
</evidence>